<evidence type="ECO:0000313" key="10">
    <source>
        <dbReference type="Proteomes" id="UP000190890"/>
    </source>
</evidence>
<dbReference type="Proteomes" id="UP000190890">
    <property type="component" value="Unassembled WGS sequence"/>
</dbReference>
<keyword evidence="3" id="KW-1003">Cell membrane</keyword>
<dbReference type="PANTHER" id="PTHR23521:SF2">
    <property type="entry name" value="TRANSPORTER MFS SUPERFAMILY"/>
    <property type="match status" value="1"/>
</dbReference>
<name>A0A1S8SXI9_9CLOT</name>
<feature type="transmembrane region" description="Helical" evidence="7">
    <location>
        <begin position="141"/>
        <end position="163"/>
    </location>
</feature>
<feature type="transmembrane region" description="Helical" evidence="7">
    <location>
        <begin position="272"/>
        <end position="292"/>
    </location>
</feature>
<proteinExistence type="predicted"/>
<dbReference type="GO" id="GO:0005886">
    <property type="term" value="C:plasma membrane"/>
    <property type="evidence" value="ECO:0007669"/>
    <property type="project" value="UniProtKB-SubCell"/>
</dbReference>
<feature type="transmembrane region" description="Helical" evidence="7">
    <location>
        <begin position="51"/>
        <end position="71"/>
    </location>
</feature>
<keyword evidence="2" id="KW-0813">Transport</keyword>
<accession>A0A1S8SXI9</accession>
<dbReference type="STRING" id="29367.CLPUN_53170"/>
<feature type="transmembrane region" description="Helical" evidence="7">
    <location>
        <begin position="83"/>
        <end position="101"/>
    </location>
</feature>
<keyword evidence="4 7" id="KW-0812">Transmembrane</keyword>
<sequence>MYIQYLKPKIQLVFSKKKWVVYIIGLLIGIAMGIINPLASTHLKEKNIGSLWIGIVSSSFFLFMSIGSIYIDKSCRNKSIKKNMLLGSIMAAIAVIIFPFIPNLFVLLFLMMLIGFGISLNMVGIQTILQGLALEDIRGTINGMYSLCFAIGFVFSSVIGPILYEYKMWIPFMFSAGALTISQLIVSLKFKEKLFFSDKPKTKVLKKVSSGLQGAFLYGFTETTLTTLYPIFLIHQKYNLSDIGYALGIFVVGSIIGTIPITYFADKLGRERILKISIFISIFTVLGIVVINNITLRLVFSFLSGLIIGPIYPIALASSVQNLKKEELASGTSLFTSFYGMGSTIGPLISSITMSLLGDDHIFSVCLVLFTTFIVIAYSKQFKKASKITC</sequence>
<feature type="transmembrane region" description="Helical" evidence="7">
    <location>
        <begin position="298"/>
        <end position="316"/>
    </location>
</feature>
<dbReference type="PRINTS" id="PR01035">
    <property type="entry name" value="TCRTETA"/>
</dbReference>
<gene>
    <name evidence="9" type="primary">ycaD</name>
    <name evidence="9" type="ORF">CLPUN_53170</name>
</gene>
<feature type="domain" description="Major facilitator superfamily (MFS) profile" evidence="8">
    <location>
        <begin position="17"/>
        <end position="383"/>
    </location>
</feature>
<feature type="transmembrane region" description="Helical" evidence="7">
    <location>
        <begin position="211"/>
        <end position="231"/>
    </location>
</feature>
<protein>
    <submittedName>
        <fullName evidence="9">Putative MFS-type transporter YcaD</fullName>
    </submittedName>
</protein>
<dbReference type="PROSITE" id="PS50850">
    <property type="entry name" value="MFS"/>
    <property type="match status" value="1"/>
</dbReference>
<evidence type="ECO:0000259" key="8">
    <source>
        <dbReference type="PROSITE" id="PS50850"/>
    </source>
</evidence>
<dbReference type="InterPro" id="IPR047200">
    <property type="entry name" value="MFS_YcaD-like"/>
</dbReference>
<feature type="transmembrane region" description="Helical" evidence="7">
    <location>
        <begin position="361"/>
        <end position="378"/>
    </location>
</feature>
<feature type="transmembrane region" description="Helical" evidence="7">
    <location>
        <begin position="20"/>
        <end position="39"/>
    </location>
</feature>
<evidence type="ECO:0000256" key="3">
    <source>
        <dbReference type="ARBA" id="ARBA00022475"/>
    </source>
</evidence>
<evidence type="ECO:0000256" key="7">
    <source>
        <dbReference type="SAM" id="Phobius"/>
    </source>
</evidence>
<comment type="subcellular location">
    <subcellularLocation>
        <location evidence="1">Cell membrane</location>
        <topology evidence="1">Multi-pass membrane protein</topology>
    </subcellularLocation>
</comment>
<dbReference type="Pfam" id="PF07690">
    <property type="entry name" value="MFS_1"/>
    <property type="match status" value="2"/>
</dbReference>
<dbReference type="SUPFAM" id="SSF103473">
    <property type="entry name" value="MFS general substrate transporter"/>
    <property type="match status" value="1"/>
</dbReference>
<dbReference type="PANTHER" id="PTHR23521">
    <property type="entry name" value="TRANSPORTER MFS SUPERFAMILY"/>
    <property type="match status" value="1"/>
</dbReference>
<keyword evidence="10" id="KW-1185">Reference proteome</keyword>
<dbReference type="RefSeq" id="WP_077850189.1">
    <property type="nucleotide sequence ID" value="NZ_LZZM01000245.1"/>
</dbReference>
<feature type="transmembrane region" description="Helical" evidence="7">
    <location>
        <begin position="107"/>
        <end position="129"/>
    </location>
</feature>
<evidence type="ECO:0000256" key="6">
    <source>
        <dbReference type="ARBA" id="ARBA00023136"/>
    </source>
</evidence>
<comment type="caution">
    <text evidence="9">The sequence shown here is derived from an EMBL/GenBank/DDBJ whole genome shotgun (WGS) entry which is preliminary data.</text>
</comment>
<dbReference type="AlphaFoldDB" id="A0A1S8SXI9"/>
<dbReference type="InterPro" id="IPR001958">
    <property type="entry name" value="Tet-R_TetA/multi-R_MdtG-like"/>
</dbReference>
<dbReference type="InterPro" id="IPR011701">
    <property type="entry name" value="MFS"/>
</dbReference>
<dbReference type="OrthoDB" id="478565at2"/>
<keyword evidence="5 7" id="KW-1133">Transmembrane helix</keyword>
<evidence type="ECO:0000256" key="2">
    <source>
        <dbReference type="ARBA" id="ARBA00022448"/>
    </source>
</evidence>
<evidence type="ECO:0000256" key="5">
    <source>
        <dbReference type="ARBA" id="ARBA00022989"/>
    </source>
</evidence>
<evidence type="ECO:0000313" key="9">
    <source>
        <dbReference type="EMBL" id="OOM69985.1"/>
    </source>
</evidence>
<dbReference type="GO" id="GO:0022857">
    <property type="term" value="F:transmembrane transporter activity"/>
    <property type="evidence" value="ECO:0007669"/>
    <property type="project" value="InterPro"/>
</dbReference>
<evidence type="ECO:0000256" key="1">
    <source>
        <dbReference type="ARBA" id="ARBA00004651"/>
    </source>
</evidence>
<dbReference type="Gene3D" id="1.20.1250.20">
    <property type="entry name" value="MFS general substrate transporter like domains"/>
    <property type="match status" value="2"/>
</dbReference>
<feature type="transmembrane region" description="Helical" evidence="7">
    <location>
        <begin position="328"/>
        <end position="349"/>
    </location>
</feature>
<evidence type="ECO:0000256" key="4">
    <source>
        <dbReference type="ARBA" id="ARBA00022692"/>
    </source>
</evidence>
<organism evidence="9 10">
    <name type="scientific">Clostridium puniceum</name>
    <dbReference type="NCBI Taxonomy" id="29367"/>
    <lineage>
        <taxon>Bacteria</taxon>
        <taxon>Bacillati</taxon>
        <taxon>Bacillota</taxon>
        <taxon>Clostridia</taxon>
        <taxon>Eubacteriales</taxon>
        <taxon>Clostridiaceae</taxon>
        <taxon>Clostridium</taxon>
    </lineage>
</organism>
<dbReference type="InterPro" id="IPR020846">
    <property type="entry name" value="MFS_dom"/>
</dbReference>
<keyword evidence="6 7" id="KW-0472">Membrane</keyword>
<dbReference type="InterPro" id="IPR036259">
    <property type="entry name" value="MFS_trans_sf"/>
</dbReference>
<feature type="transmembrane region" description="Helical" evidence="7">
    <location>
        <begin position="169"/>
        <end position="190"/>
    </location>
</feature>
<reference evidence="9 10" key="1">
    <citation type="submission" date="2016-05" db="EMBL/GenBank/DDBJ databases">
        <title>Microbial solvent formation.</title>
        <authorList>
            <person name="Poehlein A."/>
            <person name="Montoya Solano J.D."/>
            <person name="Flitsch S."/>
            <person name="Krabben P."/>
            <person name="Duerre P."/>
            <person name="Daniel R."/>
        </authorList>
    </citation>
    <scope>NUCLEOTIDE SEQUENCE [LARGE SCALE GENOMIC DNA]</scope>
    <source>
        <strain evidence="9 10">DSM 2619</strain>
    </source>
</reference>
<dbReference type="CDD" id="cd17477">
    <property type="entry name" value="MFS_YcaD_like"/>
    <property type="match status" value="1"/>
</dbReference>
<feature type="transmembrane region" description="Helical" evidence="7">
    <location>
        <begin position="243"/>
        <end position="265"/>
    </location>
</feature>
<dbReference type="EMBL" id="LZZM01000245">
    <property type="protein sequence ID" value="OOM69985.1"/>
    <property type="molecule type" value="Genomic_DNA"/>
</dbReference>